<evidence type="ECO:0000313" key="2">
    <source>
        <dbReference type="Proteomes" id="UP001231616"/>
    </source>
</evidence>
<protein>
    <recommendedName>
        <fullName evidence="3">N-acetyltransferase domain-containing protein</fullName>
    </recommendedName>
</protein>
<comment type="caution">
    <text evidence="1">The sequence shown here is derived from an EMBL/GenBank/DDBJ whole genome shotgun (WGS) entry which is preliminary data.</text>
</comment>
<sequence length="228" mass="25911">MSGKYQGQGICDALIRSVSSQLTGYRHELIELPQARIGLLLDRAEPMCFPCMIHKPEGESRALYSEPTHHYKSHGIITTSEKARLLRQRYGNNVSLSELFMDSHWRFGHPAGRRFGMLQPLIEQAEQHSRHSFALSGDQGPMAVMAMVAADRLDFTIDYAMVLHYYNVHHQTQLELLPILELDQQKVAGAIGCTNNEWGQQVTDAINVVLPQVKRDPDFNQALQLWMQ</sequence>
<gene>
    <name evidence="1" type="ORF">Q3O60_03675</name>
</gene>
<dbReference type="Proteomes" id="UP001231616">
    <property type="component" value="Unassembled WGS sequence"/>
</dbReference>
<name>A0ABT9GW75_9GAMM</name>
<keyword evidence="2" id="KW-1185">Reference proteome</keyword>
<reference evidence="1 2" key="1">
    <citation type="submission" date="2023-08" db="EMBL/GenBank/DDBJ databases">
        <authorList>
            <person name="Joshi A."/>
            <person name="Thite S."/>
        </authorList>
    </citation>
    <scope>NUCLEOTIDE SEQUENCE [LARGE SCALE GENOMIC DNA]</scope>
    <source>
        <strain evidence="1 2">AC40</strain>
    </source>
</reference>
<accession>A0ABT9GW75</accession>
<dbReference type="EMBL" id="JAUZVZ010000004">
    <property type="protein sequence ID" value="MDP4535287.1"/>
    <property type="molecule type" value="Genomic_DNA"/>
</dbReference>
<proteinExistence type="predicted"/>
<dbReference type="SUPFAM" id="SSF53850">
    <property type="entry name" value="Periplasmic binding protein-like II"/>
    <property type="match status" value="1"/>
</dbReference>
<dbReference type="RefSeq" id="WP_305892555.1">
    <property type="nucleotide sequence ID" value="NZ_JAUZVZ010000004.1"/>
</dbReference>
<organism evidence="1 2">
    <name type="scientific">Alkalimonas collagenimarina</name>
    <dbReference type="NCBI Taxonomy" id="400390"/>
    <lineage>
        <taxon>Bacteria</taxon>
        <taxon>Pseudomonadati</taxon>
        <taxon>Pseudomonadota</taxon>
        <taxon>Gammaproteobacteria</taxon>
        <taxon>Alkalimonas</taxon>
    </lineage>
</organism>
<evidence type="ECO:0000313" key="1">
    <source>
        <dbReference type="EMBL" id="MDP4535287.1"/>
    </source>
</evidence>
<evidence type="ECO:0008006" key="3">
    <source>
        <dbReference type="Google" id="ProtNLM"/>
    </source>
</evidence>